<dbReference type="GO" id="GO:0046872">
    <property type="term" value="F:metal ion binding"/>
    <property type="evidence" value="ECO:0007669"/>
    <property type="project" value="UniProtKB-KW"/>
</dbReference>
<keyword evidence="5" id="KW-1185">Reference proteome</keyword>
<dbReference type="AlphaFoldDB" id="A0A076N857"/>
<dbReference type="Gene3D" id="3.30.390.10">
    <property type="entry name" value="Enolase-like, N-terminal domain"/>
    <property type="match status" value="1"/>
</dbReference>
<dbReference type="Proteomes" id="UP000062973">
    <property type="component" value="Chromosome"/>
</dbReference>
<dbReference type="InterPro" id="IPR013342">
    <property type="entry name" value="Mandelate_racemase_C"/>
</dbReference>
<evidence type="ECO:0000259" key="3">
    <source>
        <dbReference type="SMART" id="SM00922"/>
    </source>
</evidence>
<dbReference type="InterPro" id="IPR034593">
    <property type="entry name" value="DgoD-like"/>
</dbReference>
<sequence length="431" mass="45588">MTVRERTADIRVLGAEVSFREVPFASPLVLSSGPITGLTEAVVEVVVRNRAGRTARGRGSVLLSHPWAYGGQPPRGEDRDVVFRGVVEQLTAGLPGLGDQADPLRLGSLLAAASREIVVRQGIPELAGLVCAAPVDAALHDGWAKALGAPAYRCYTGEHLGADLADYLGPDFRTRFPGDYLRATPLERLPVQHVVGVADPLSRDEADGTTMPLTEWVAGDGVHCFKVKLAGRDPAADAARISDVYLATSAVAPAPVRISLDPNEAYREPGQLAAVLRALGRLAPAARDAVRYAEQPFPRDGAQDPAAMAELTAQLPVLLDEAFIDVAALDRLAAAGWSGVTVKTGRGHTQSLLGYCWARHHGRFVAVADLTNVGDALTHSAAMASWLRCDTTAFECNSRQYAPAGNTGAAGELVVRHGELDLAALSREGIR</sequence>
<organism evidence="4 5">
    <name type="scientific">Amycolatopsis methanolica 239</name>
    <dbReference type="NCBI Taxonomy" id="1068978"/>
    <lineage>
        <taxon>Bacteria</taxon>
        <taxon>Bacillati</taxon>
        <taxon>Actinomycetota</taxon>
        <taxon>Actinomycetes</taxon>
        <taxon>Pseudonocardiales</taxon>
        <taxon>Pseudonocardiaceae</taxon>
        <taxon>Amycolatopsis</taxon>
        <taxon>Amycolatopsis methanolica group</taxon>
    </lineage>
</organism>
<dbReference type="PANTHER" id="PTHR48080">
    <property type="entry name" value="D-GALACTONATE DEHYDRATASE-RELATED"/>
    <property type="match status" value="1"/>
</dbReference>
<dbReference type="PANTHER" id="PTHR48080:SF3">
    <property type="entry name" value="ENOLASE SUPERFAMILY MEMBER DDB_G0284701"/>
    <property type="match status" value="1"/>
</dbReference>
<evidence type="ECO:0000256" key="1">
    <source>
        <dbReference type="ARBA" id="ARBA00008031"/>
    </source>
</evidence>
<protein>
    <recommendedName>
        <fullName evidence="3">Mandelate racemase/muconate lactonizing enzyme C-terminal domain-containing protein</fullName>
    </recommendedName>
</protein>
<dbReference type="InterPro" id="IPR029065">
    <property type="entry name" value="Enolase_C-like"/>
</dbReference>
<comment type="similarity">
    <text evidence="1">Belongs to the mandelate racemase/muconate lactonizing enzyme family.</text>
</comment>
<evidence type="ECO:0000313" key="4">
    <source>
        <dbReference type="EMBL" id="AIJ26222.1"/>
    </source>
</evidence>
<dbReference type="SUPFAM" id="SSF51604">
    <property type="entry name" value="Enolase C-terminal domain-like"/>
    <property type="match status" value="1"/>
</dbReference>
<name>A0A076N857_AMYME</name>
<reference evidence="4 5" key="1">
    <citation type="submission" date="2014-07" db="EMBL/GenBank/DDBJ databases">
        <title>Whole Genome Sequence of the Amycolatopsis methanolica 239.</title>
        <authorList>
            <person name="Tang B."/>
        </authorList>
    </citation>
    <scope>NUCLEOTIDE SEQUENCE [LARGE SCALE GENOMIC DNA]</scope>
    <source>
        <strain evidence="4 5">239</strain>
    </source>
</reference>
<dbReference type="SUPFAM" id="SSF54826">
    <property type="entry name" value="Enolase N-terminal domain-like"/>
    <property type="match status" value="1"/>
</dbReference>
<dbReference type="STRING" id="1068978.AMETH_6130"/>
<dbReference type="InterPro" id="IPR036849">
    <property type="entry name" value="Enolase-like_C_sf"/>
</dbReference>
<dbReference type="Pfam" id="PF13378">
    <property type="entry name" value="MR_MLE_C"/>
    <property type="match status" value="1"/>
</dbReference>
<gene>
    <name evidence="4" type="ORF">AMETH_6130</name>
</gene>
<dbReference type="HOGENOM" id="CLU_585069_0_0_11"/>
<accession>A0A076N857</accession>
<evidence type="ECO:0000313" key="5">
    <source>
        <dbReference type="Proteomes" id="UP000062973"/>
    </source>
</evidence>
<dbReference type="SMART" id="SM00922">
    <property type="entry name" value="MR_MLE"/>
    <property type="match status" value="1"/>
</dbReference>
<dbReference type="EMBL" id="CP009110">
    <property type="protein sequence ID" value="AIJ26222.1"/>
    <property type="molecule type" value="Genomic_DNA"/>
</dbReference>
<dbReference type="PATRIC" id="fig|1068978.7.peg.6588"/>
<keyword evidence="2" id="KW-0479">Metal-binding</keyword>
<dbReference type="eggNOG" id="COG4948">
    <property type="taxonomic scope" value="Bacteria"/>
</dbReference>
<dbReference type="Gene3D" id="3.20.20.120">
    <property type="entry name" value="Enolase-like C-terminal domain"/>
    <property type="match status" value="1"/>
</dbReference>
<proteinExistence type="inferred from homology"/>
<evidence type="ECO:0000256" key="2">
    <source>
        <dbReference type="ARBA" id="ARBA00022723"/>
    </source>
</evidence>
<dbReference type="InterPro" id="IPR029017">
    <property type="entry name" value="Enolase-like_N"/>
</dbReference>
<dbReference type="KEGG" id="amq:AMETH_6130"/>
<feature type="domain" description="Mandelate racemase/muconate lactonizing enzyme C-terminal" evidence="3">
    <location>
        <begin position="207"/>
        <end position="318"/>
    </location>
</feature>